<geneLocation type="mitochondrion" evidence="13"/>
<evidence type="ECO:0000256" key="9">
    <source>
        <dbReference type="ARBA" id="ARBA00023136"/>
    </source>
</evidence>
<proteinExistence type="inferred from homology"/>
<gene>
    <name evidence="13" type="primary">ATP6</name>
</gene>
<evidence type="ECO:0000256" key="11">
    <source>
        <dbReference type="RuleBase" id="RU004450"/>
    </source>
</evidence>
<dbReference type="PANTHER" id="PTHR11410:SF0">
    <property type="entry name" value="ATP SYNTHASE SUBUNIT A"/>
    <property type="match status" value="1"/>
</dbReference>
<protein>
    <recommendedName>
        <fullName evidence="11">ATP synthase subunit a</fullName>
    </recommendedName>
</protein>
<evidence type="ECO:0000256" key="4">
    <source>
        <dbReference type="ARBA" id="ARBA00022547"/>
    </source>
</evidence>
<keyword evidence="9 12" id="KW-0472">Membrane</keyword>
<dbReference type="CTD" id="4508"/>
<dbReference type="InterPro" id="IPR023011">
    <property type="entry name" value="ATP_synth_F0_asu_AS"/>
</dbReference>
<keyword evidence="3" id="KW-0813">Transport</keyword>
<dbReference type="GO" id="GO:0045259">
    <property type="term" value="C:proton-transporting ATP synthase complex"/>
    <property type="evidence" value="ECO:0007669"/>
    <property type="project" value="UniProtKB-KW"/>
</dbReference>
<sequence length="215" mass="24625">MMMNLFSTFDPCSGVMSLNWFSTIIMFIILPYNFWLIPNMNMIMINKMISLVINELNSNLMYKSTIIMMLSIMMMILINNIMGLVPYVFTSSSHLVFSLALSLPLWLSFIMYGIFKKTNKMFCHLLPIGTPKILMPFMIMIETISNLIRPGSLAVRLSANMIAGHMIMALLGNMPKMMMFLLMMVFTTLMVFELAVSIIQSYVFMTLSSLYSSEL</sequence>
<keyword evidence="7 12" id="KW-1133">Transmembrane helix</keyword>
<evidence type="ECO:0000256" key="12">
    <source>
        <dbReference type="SAM" id="Phobius"/>
    </source>
</evidence>
<dbReference type="NCBIfam" id="TIGR01131">
    <property type="entry name" value="ATP_synt_6_or_A"/>
    <property type="match status" value="1"/>
</dbReference>
<keyword evidence="4" id="KW-0138">CF(0)</keyword>
<comment type="similarity">
    <text evidence="2">Belongs to the ATPase A chain family.</text>
</comment>
<dbReference type="GO" id="GO:0046933">
    <property type="term" value="F:proton-transporting ATP synthase activity, rotational mechanism"/>
    <property type="evidence" value="ECO:0007669"/>
    <property type="project" value="TreeGrafter"/>
</dbReference>
<dbReference type="EMBL" id="MN577635">
    <property type="protein sequence ID" value="QHV34350.1"/>
    <property type="molecule type" value="Genomic_DNA"/>
</dbReference>
<evidence type="ECO:0000256" key="5">
    <source>
        <dbReference type="ARBA" id="ARBA00022692"/>
    </source>
</evidence>
<reference evidence="13" key="1">
    <citation type="journal article" date="2020" name="Int. J. Biol. Macromol.">
        <title>Comparative mitogenomes of six species in the subfamily Iassinae (Hemiptera: Cicadellidae) and phylogenetic analysis.</title>
        <authorList>
            <person name="Wang J."/>
            <person name="Wu Y."/>
            <person name="Dai R."/>
            <person name="Yang M."/>
        </authorList>
    </citation>
    <scope>NUCLEOTIDE SEQUENCE</scope>
</reference>
<dbReference type="Pfam" id="PF00119">
    <property type="entry name" value="ATP-synt_A"/>
    <property type="match status" value="1"/>
</dbReference>
<keyword evidence="13" id="KW-0496">Mitochondrion</keyword>
<feature type="transmembrane region" description="Helical" evidence="12">
    <location>
        <begin position="66"/>
        <end position="89"/>
    </location>
</feature>
<keyword evidence="5 12" id="KW-0812">Transmembrane</keyword>
<feature type="transmembrane region" description="Helical" evidence="12">
    <location>
        <begin position="153"/>
        <end position="172"/>
    </location>
</feature>
<evidence type="ECO:0000256" key="1">
    <source>
        <dbReference type="ARBA" id="ARBA00004141"/>
    </source>
</evidence>
<evidence type="ECO:0000256" key="7">
    <source>
        <dbReference type="ARBA" id="ARBA00022989"/>
    </source>
</evidence>
<dbReference type="Gene3D" id="1.20.120.220">
    <property type="entry name" value="ATP synthase, F0 complex, subunit A"/>
    <property type="match status" value="1"/>
</dbReference>
<evidence type="ECO:0000256" key="10">
    <source>
        <dbReference type="ARBA" id="ARBA00023310"/>
    </source>
</evidence>
<feature type="transmembrane region" description="Helical" evidence="12">
    <location>
        <begin position="179"/>
        <end position="205"/>
    </location>
</feature>
<dbReference type="GO" id="GO:0005743">
    <property type="term" value="C:mitochondrial inner membrane"/>
    <property type="evidence" value="ECO:0007669"/>
    <property type="project" value="UniProtKB-SubCell"/>
</dbReference>
<evidence type="ECO:0000256" key="6">
    <source>
        <dbReference type="ARBA" id="ARBA00022781"/>
    </source>
</evidence>
<dbReference type="InterPro" id="IPR045083">
    <property type="entry name" value="ATP_synth_F0_asu_bact/mt"/>
</dbReference>
<comment type="subcellular location">
    <subcellularLocation>
        <location evidence="1">Membrane</location>
        <topology evidence="1">Multi-pass membrane protein</topology>
    </subcellularLocation>
    <subcellularLocation>
        <location evidence="11">Mitochondrion inner membrane</location>
        <topology evidence="11">Multi-pass membrane protein</topology>
    </subcellularLocation>
</comment>
<dbReference type="PANTHER" id="PTHR11410">
    <property type="entry name" value="ATP SYNTHASE SUBUNIT A"/>
    <property type="match status" value="1"/>
</dbReference>
<dbReference type="CDD" id="cd00310">
    <property type="entry name" value="ATP-synt_Fo_a_6"/>
    <property type="match status" value="1"/>
</dbReference>
<evidence type="ECO:0000256" key="8">
    <source>
        <dbReference type="ARBA" id="ARBA00023065"/>
    </source>
</evidence>
<evidence type="ECO:0000256" key="3">
    <source>
        <dbReference type="ARBA" id="ARBA00022448"/>
    </source>
</evidence>
<dbReference type="PROSITE" id="PS00449">
    <property type="entry name" value="ATPASE_A"/>
    <property type="match status" value="1"/>
</dbReference>
<keyword evidence="10" id="KW-0066">ATP synthesis</keyword>
<name>A0A6C0MD64_9HEMI</name>
<keyword evidence="6" id="KW-0375">Hydrogen ion transport</keyword>
<accession>A0A6C0MD64</accession>
<dbReference type="PRINTS" id="PR00123">
    <property type="entry name" value="ATPASEA"/>
</dbReference>
<organism evidence="13">
    <name type="scientific">Krisna concava</name>
    <dbReference type="NCBI Taxonomy" id="1962554"/>
    <lineage>
        <taxon>Eukaryota</taxon>
        <taxon>Metazoa</taxon>
        <taxon>Ecdysozoa</taxon>
        <taxon>Arthropoda</taxon>
        <taxon>Hexapoda</taxon>
        <taxon>Insecta</taxon>
        <taxon>Pterygota</taxon>
        <taxon>Neoptera</taxon>
        <taxon>Paraneoptera</taxon>
        <taxon>Hemiptera</taxon>
        <taxon>Auchenorrhyncha</taxon>
        <taxon>Membracoidea</taxon>
        <taxon>Cicadellidae</taxon>
        <taxon>Iassinae</taxon>
        <taxon>Krisna</taxon>
    </lineage>
</organism>
<feature type="transmembrane region" description="Helical" evidence="12">
    <location>
        <begin position="20"/>
        <end position="38"/>
    </location>
</feature>
<evidence type="ECO:0000313" key="13">
    <source>
        <dbReference type="EMBL" id="QHV34350.1"/>
    </source>
</evidence>
<dbReference type="RefSeq" id="YP_009733512.1">
    <property type="nucleotide sequence ID" value="NC_046067.1"/>
</dbReference>
<evidence type="ECO:0000256" key="2">
    <source>
        <dbReference type="ARBA" id="ARBA00006810"/>
    </source>
</evidence>
<dbReference type="GeneID" id="44154337"/>
<feature type="transmembrane region" description="Helical" evidence="12">
    <location>
        <begin position="122"/>
        <end position="141"/>
    </location>
</feature>
<dbReference type="InterPro" id="IPR035908">
    <property type="entry name" value="F0_ATP_A_sf"/>
</dbReference>
<keyword evidence="8" id="KW-0406">Ion transport</keyword>
<feature type="transmembrane region" description="Helical" evidence="12">
    <location>
        <begin position="95"/>
        <end position="115"/>
    </location>
</feature>
<dbReference type="InterPro" id="IPR000568">
    <property type="entry name" value="ATP_synth_F0_asu"/>
</dbReference>
<dbReference type="AlphaFoldDB" id="A0A6C0MD64"/>
<dbReference type="SUPFAM" id="SSF81336">
    <property type="entry name" value="F1F0 ATP synthase subunit A"/>
    <property type="match status" value="1"/>
</dbReference>